<dbReference type="Proteomes" id="UP000242699">
    <property type="component" value="Unassembled WGS sequence"/>
</dbReference>
<dbReference type="GO" id="GO:0004222">
    <property type="term" value="F:metalloendopeptidase activity"/>
    <property type="evidence" value="ECO:0007669"/>
    <property type="project" value="InterPro"/>
</dbReference>
<dbReference type="GO" id="GO:0046872">
    <property type="term" value="F:metal ion binding"/>
    <property type="evidence" value="ECO:0007669"/>
    <property type="project" value="UniProtKB-KW"/>
</dbReference>
<evidence type="ECO:0000256" key="7">
    <source>
        <dbReference type="ARBA" id="ARBA00022833"/>
    </source>
</evidence>
<dbReference type="InterPro" id="IPR041489">
    <property type="entry name" value="PDZ_6"/>
</dbReference>
<feature type="transmembrane region" description="Helical" evidence="11">
    <location>
        <begin position="6"/>
        <end position="25"/>
    </location>
</feature>
<dbReference type="SUPFAM" id="SSF50156">
    <property type="entry name" value="PDZ domain-like"/>
    <property type="match status" value="1"/>
</dbReference>
<keyword evidence="6 11" id="KW-0378">Hydrolase</keyword>
<dbReference type="EC" id="3.4.24.-" evidence="11"/>
<proteinExistence type="inferred from homology"/>
<evidence type="ECO:0000256" key="4">
    <source>
        <dbReference type="ARBA" id="ARBA00022670"/>
    </source>
</evidence>
<keyword evidence="10 11" id="KW-0472">Membrane</keyword>
<dbReference type="InterPro" id="IPR004387">
    <property type="entry name" value="Pept_M50_Zn"/>
</dbReference>
<dbReference type="InterPro" id="IPR036034">
    <property type="entry name" value="PDZ_sf"/>
</dbReference>
<dbReference type="Gene3D" id="2.30.42.10">
    <property type="match status" value="1"/>
</dbReference>
<dbReference type="PROSITE" id="PS50106">
    <property type="entry name" value="PDZ"/>
    <property type="match status" value="1"/>
</dbReference>
<dbReference type="PANTHER" id="PTHR42837:SF2">
    <property type="entry name" value="MEMBRANE METALLOPROTEASE ARASP2, CHLOROPLASTIC-RELATED"/>
    <property type="match status" value="1"/>
</dbReference>
<evidence type="ECO:0000256" key="6">
    <source>
        <dbReference type="ARBA" id="ARBA00022801"/>
    </source>
</evidence>
<sequence length="339" mass="37498">MTTVIAVIVVFGVLVAWHELGHFFVAKSFGMRVNEYSLGFGPSLFKHKWGETQYALRIIPLGGYVRLAGMEGDKTEDPREFPNRPLWQRFLVVLAGPFMNLVLAVILYAVAFGPVGIPTATTTIQQALPHYPAYEAGIRPGDKIVKIDHTRITNWEELASAITSHQKHIDVSVIRHGRLHTYGMKTRYDKALHRYVVGIKPTVVTVHVNPLQAIHDGVIQTVQLTGSWFGALFRLVEGRGPFDLTGPVGIAELVSSAAQSGFVNLLVLSAALSANLGLFNILPIPVLDGSRLFFLIVEGIRHKAMDADRENMIHFVGFVILMALVIVVTFHDVEHLFHA</sequence>
<feature type="domain" description="PDZ" evidence="12">
    <location>
        <begin position="104"/>
        <end position="177"/>
    </location>
</feature>
<dbReference type="InterPro" id="IPR001478">
    <property type="entry name" value="PDZ"/>
</dbReference>
<feature type="transmembrane region" description="Helical" evidence="11">
    <location>
        <begin position="262"/>
        <end position="282"/>
    </location>
</feature>
<organism evidence="13 14">
    <name type="scientific">Sulfobacillus benefaciens</name>
    <dbReference type="NCBI Taxonomy" id="453960"/>
    <lineage>
        <taxon>Bacteria</taxon>
        <taxon>Bacillati</taxon>
        <taxon>Bacillota</taxon>
        <taxon>Clostridia</taxon>
        <taxon>Eubacteriales</taxon>
        <taxon>Clostridiales Family XVII. Incertae Sedis</taxon>
        <taxon>Sulfobacillus</taxon>
    </lineage>
</organism>
<reference evidence="13 14" key="1">
    <citation type="journal article" date="2014" name="BMC Genomics">
        <title>Comparison of environmental and isolate Sulfobacillus genomes reveals diverse carbon, sulfur, nitrogen, and hydrogen metabolisms.</title>
        <authorList>
            <person name="Justice N.B."/>
            <person name="Norman A."/>
            <person name="Brown C.T."/>
            <person name="Singh A."/>
            <person name="Thomas B.C."/>
            <person name="Banfield J.F."/>
        </authorList>
    </citation>
    <scope>NUCLEOTIDE SEQUENCE [LARGE SCALE GENOMIC DNA]</scope>
    <source>
        <strain evidence="13">AMDSBA1</strain>
    </source>
</reference>
<dbReference type="NCBIfam" id="TIGR00054">
    <property type="entry name" value="RIP metalloprotease RseP"/>
    <property type="match status" value="1"/>
</dbReference>
<accession>A0A2T2XB79</accession>
<protein>
    <recommendedName>
        <fullName evidence="11">Zinc metalloprotease</fullName>
        <ecNumber evidence="11">3.4.24.-</ecNumber>
    </recommendedName>
</protein>
<comment type="subcellular location">
    <subcellularLocation>
        <location evidence="2">Membrane</location>
        <topology evidence="2">Multi-pass membrane protein</topology>
    </subcellularLocation>
</comment>
<keyword evidence="4 13" id="KW-0645">Protease</keyword>
<evidence type="ECO:0000259" key="12">
    <source>
        <dbReference type="PROSITE" id="PS50106"/>
    </source>
</evidence>
<dbReference type="Pfam" id="PF17820">
    <property type="entry name" value="PDZ_6"/>
    <property type="match status" value="1"/>
</dbReference>
<dbReference type="GO" id="GO:0006508">
    <property type="term" value="P:proteolysis"/>
    <property type="evidence" value="ECO:0007669"/>
    <property type="project" value="UniProtKB-KW"/>
</dbReference>
<keyword evidence="5 11" id="KW-0812">Transmembrane</keyword>
<evidence type="ECO:0000256" key="1">
    <source>
        <dbReference type="ARBA" id="ARBA00001947"/>
    </source>
</evidence>
<dbReference type="GO" id="GO:0016020">
    <property type="term" value="C:membrane"/>
    <property type="evidence" value="ECO:0007669"/>
    <property type="project" value="UniProtKB-SubCell"/>
</dbReference>
<dbReference type="CDD" id="cd06163">
    <property type="entry name" value="S2P-M50_PDZ_RseP-like"/>
    <property type="match status" value="1"/>
</dbReference>
<evidence type="ECO:0000256" key="3">
    <source>
        <dbReference type="ARBA" id="ARBA00007931"/>
    </source>
</evidence>
<dbReference type="AlphaFoldDB" id="A0A2T2XB79"/>
<evidence type="ECO:0000256" key="8">
    <source>
        <dbReference type="ARBA" id="ARBA00022989"/>
    </source>
</evidence>
<dbReference type="Pfam" id="PF02163">
    <property type="entry name" value="Peptidase_M50"/>
    <property type="match status" value="1"/>
</dbReference>
<name>A0A2T2XB79_9FIRM</name>
<evidence type="ECO:0000313" key="14">
    <source>
        <dbReference type="Proteomes" id="UP000242699"/>
    </source>
</evidence>
<feature type="transmembrane region" description="Helical" evidence="11">
    <location>
        <begin position="311"/>
        <end position="330"/>
    </location>
</feature>
<comment type="caution">
    <text evidence="13">The sequence shown here is derived from an EMBL/GenBank/DDBJ whole genome shotgun (WGS) entry which is preliminary data.</text>
</comment>
<evidence type="ECO:0000256" key="11">
    <source>
        <dbReference type="RuleBase" id="RU362031"/>
    </source>
</evidence>
<evidence type="ECO:0000313" key="13">
    <source>
        <dbReference type="EMBL" id="PSR31706.1"/>
    </source>
</evidence>
<evidence type="ECO:0000256" key="5">
    <source>
        <dbReference type="ARBA" id="ARBA00022692"/>
    </source>
</evidence>
<keyword evidence="7 11" id="KW-0862">Zinc</keyword>
<gene>
    <name evidence="13" type="primary">rseP</name>
    <name evidence="13" type="ORF">C7B43_00320</name>
</gene>
<comment type="similarity">
    <text evidence="3 11">Belongs to the peptidase M50B family.</text>
</comment>
<keyword evidence="11" id="KW-0479">Metal-binding</keyword>
<comment type="cofactor">
    <cofactor evidence="1 11">
        <name>Zn(2+)</name>
        <dbReference type="ChEBI" id="CHEBI:29105"/>
    </cofactor>
</comment>
<feature type="transmembrane region" description="Helical" evidence="11">
    <location>
        <begin position="90"/>
        <end position="111"/>
    </location>
</feature>
<keyword evidence="8 11" id="KW-1133">Transmembrane helix</keyword>
<evidence type="ECO:0000256" key="10">
    <source>
        <dbReference type="ARBA" id="ARBA00023136"/>
    </source>
</evidence>
<dbReference type="PANTHER" id="PTHR42837">
    <property type="entry name" value="REGULATOR OF SIGMA-E PROTEASE RSEP"/>
    <property type="match status" value="1"/>
</dbReference>
<dbReference type="InterPro" id="IPR008915">
    <property type="entry name" value="Peptidase_M50"/>
</dbReference>
<dbReference type="EMBL" id="PXYT01000001">
    <property type="protein sequence ID" value="PSR31706.1"/>
    <property type="molecule type" value="Genomic_DNA"/>
</dbReference>
<evidence type="ECO:0000256" key="9">
    <source>
        <dbReference type="ARBA" id="ARBA00023049"/>
    </source>
</evidence>
<evidence type="ECO:0000256" key="2">
    <source>
        <dbReference type="ARBA" id="ARBA00004141"/>
    </source>
</evidence>
<keyword evidence="9 11" id="KW-0482">Metalloprotease</keyword>